<dbReference type="InterPro" id="IPR006094">
    <property type="entry name" value="Oxid_FAD_bind_N"/>
</dbReference>
<keyword evidence="4" id="KW-0274">FAD</keyword>
<organism evidence="7 8">
    <name type="scientific">Rhodococcus oxybenzonivorans</name>
    <dbReference type="NCBI Taxonomy" id="1990687"/>
    <lineage>
        <taxon>Bacteria</taxon>
        <taxon>Bacillati</taxon>
        <taxon>Actinomycetota</taxon>
        <taxon>Actinomycetes</taxon>
        <taxon>Mycobacteriales</taxon>
        <taxon>Nocardiaceae</taxon>
        <taxon>Rhodococcus</taxon>
    </lineage>
</organism>
<dbReference type="EMBL" id="CP021354">
    <property type="protein sequence ID" value="AWK70938.1"/>
    <property type="molecule type" value="Genomic_DNA"/>
</dbReference>
<dbReference type="SUPFAM" id="SSF56176">
    <property type="entry name" value="FAD-binding/transporter-associated domain-like"/>
    <property type="match status" value="1"/>
</dbReference>
<dbReference type="PANTHER" id="PTHR42934">
    <property type="entry name" value="GLYCOLATE OXIDASE SUBUNIT GLCD"/>
    <property type="match status" value="1"/>
</dbReference>
<reference evidence="7 8" key="1">
    <citation type="submission" date="2017-05" db="EMBL/GenBank/DDBJ databases">
        <title>Isolation of Rhodococcus sp. S2-17 biodegrading of BP-3.</title>
        <authorList>
            <person name="Lee Y."/>
            <person name="Kim K.H."/>
            <person name="Chun B.H."/>
            <person name="Jung H.S."/>
            <person name="Jeon C.O."/>
        </authorList>
    </citation>
    <scope>NUCLEOTIDE SEQUENCE [LARGE SCALE GENOMIC DNA]</scope>
    <source>
        <strain evidence="7 8">S2-17</strain>
    </source>
</reference>
<dbReference type="InterPro" id="IPR004113">
    <property type="entry name" value="FAD-bd_oxidored_4_C"/>
</dbReference>
<dbReference type="AlphaFoldDB" id="A0A2S2BQU9"/>
<dbReference type="InterPro" id="IPR016169">
    <property type="entry name" value="FAD-bd_PCMH_sub2"/>
</dbReference>
<dbReference type="Gene3D" id="1.10.45.10">
    <property type="entry name" value="Vanillyl-alcohol Oxidase, Chain A, domain 4"/>
    <property type="match status" value="1"/>
</dbReference>
<evidence type="ECO:0000313" key="8">
    <source>
        <dbReference type="Proteomes" id="UP000245711"/>
    </source>
</evidence>
<dbReference type="Proteomes" id="UP000245711">
    <property type="component" value="Chromosome"/>
</dbReference>
<dbReference type="PROSITE" id="PS51387">
    <property type="entry name" value="FAD_PCMH"/>
    <property type="match status" value="1"/>
</dbReference>
<dbReference type="OrthoDB" id="9770306at2"/>
<comment type="cofactor">
    <cofactor evidence="1">
        <name>FAD</name>
        <dbReference type="ChEBI" id="CHEBI:57692"/>
    </cofactor>
</comment>
<evidence type="ECO:0000256" key="1">
    <source>
        <dbReference type="ARBA" id="ARBA00001974"/>
    </source>
</evidence>
<dbReference type="InterPro" id="IPR016166">
    <property type="entry name" value="FAD-bd_PCMH"/>
</dbReference>
<gene>
    <name evidence="7" type="ORF">CBI38_04500</name>
</gene>
<evidence type="ECO:0000256" key="3">
    <source>
        <dbReference type="ARBA" id="ARBA00022630"/>
    </source>
</evidence>
<dbReference type="Gene3D" id="3.30.465.10">
    <property type="match status" value="1"/>
</dbReference>
<dbReference type="InterPro" id="IPR051914">
    <property type="entry name" value="FAD-linked_OxidoTrans_Type4"/>
</dbReference>
<protein>
    <submittedName>
        <fullName evidence="7">FAD-binding oxidoreductase</fullName>
    </submittedName>
</protein>
<dbReference type="RefSeq" id="WP_109326759.1">
    <property type="nucleotide sequence ID" value="NZ_CP021354.1"/>
</dbReference>
<evidence type="ECO:0000256" key="5">
    <source>
        <dbReference type="ARBA" id="ARBA00023002"/>
    </source>
</evidence>
<dbReference type="FunFam" id="3.30.70.2740:FF:000001">
    <property type="entry name" value="D-lactate dehydrogenase mitochondrial"/>
    <property type="match status" value="1"/>
</dbReference>
<dbReference type="Gene3D" id="3.30.70.2740">
    <property type="match status" value="1"/>
</dbReference>
<dbReference type="SUPFAM" id="SSF55103">
    <property type="entry name" value="FAD-linked oxidases, C-terminal domain"/>
    <property type="match status" value="1"/>
</dbReference>
<dbReference type="InterPro" id="IPR016171">
    <property type="entry name" value="Vanillyl_alc_oxidase_C-sub2"/>
</dbReference>
<sequence>MTVVTTGPVADLVAGLGDAVVTDGDTMIAYTRDQALLSPSGQPMAVVRARTVDDVVTTLQTAYRYKIPVVTRGAGTGLAGGANALEGCIVLSTEKMNRILEIDEQSRTATVEPGVVNGDLATAAAERGLWYVPDPGSRAISTIGGNLATNAGGPCCAKYGVTGDHVARIKAVLADGRIIHTGAATRKNVAGLNLTQLLVGSEGTLAVIVEATMRLRRKLAHASTVVAAFTDPVQAVNAVMAIQNVADPSLVELMDHNTITAVNDMTQMGLDESAGALLLIQCDGEAAEAETDRIAEACRSCAATELFVTTDPVESDGLMQARRVALTALERCGSTLLDDLAVPVPRLPHMLDAISRIADRHHLFVGTFGHAADGNLHPTIVFDAADRDASDRAYRAFDEMVTRCLALGGSITGEHGVGDLKRSYLETMVGTHERGLMRQIKAVFDPAGILNPGRAI</sequence>
<keyword evidence="8" id="KW-1185">Reference proteome</keyword>
<dbReference type="FunFam" id="1.10.45.10:FF:000001">
    <property type="entry name" value="D-lactate dehydrogenase mitochondrial"/>
    <property type="match status" value="1"/>
</dbReference>
<keyword evidence="5" id="KW-0560">Oxidoreductase</keyword>
<evidence type="ECO:0000256" key="2">
    <source>
        <dbReference type="ARBA" id="ARBA00008000"/>
    </source>
</evidence>
<evidence type="ECO:0000259" key="6">
    <source>
        <dbReference type="PROSITE" id="PS51387"/>
    </source>
</evidence>
<accession>A0A2S2BQU9</accession>
<keyword evidence="3" id="KW-0285">Flavoprotein</keyword>
<evidence type="ECO:0000256" key="4">
    <source>
        <dbReference type="ARBA" id="ARBA00022827"/>
    </source>
</evidence>
<dbReference type="Pfam" id="PF01565">
    <property type="entry name" value="FAD_binding_4"/>
    <property type="match status" value="1"/>
</dbReference>
<feature type="domain" description="FAD-binding PCMH-type" evidence="6">
    <location>
        <begin position="39"/>
        <end position="218"/>
    </location>
</feature>
<name>A0A2S2BQU9_9NOCA</name>
<comment type="similarity">
    <text evidence="2">Belongs to the FAD-binding oxidoreductase/transferase type 4 family.</text>
</comment>
<proteinExistence type="inferred from homology"/>
<dbReference type="GO" id="GO:0016491">
    <property type="term" value="F:oxidoreductase activity"/>
    <property type="evidence" value="ECO:0007669"/>
    <property type="project" value="UniProtKB-KW"/>
</dbReference>
<dbReference type="GO" id="GO:0071949">
    <property type="term" value="F:FAD binding"/>
    <property type="evidence" value="ECO:0007669"/>
    <property type="project" value="InterPro"/>
</dbReference>
<dbReference type="Pfam" id="PF02913">
    <property type="entry name" value="FAD-oxidase_C"/>
    <property type="match status" value="1"/>
</dbReference>
<dbReference type="PANTHER" id="PTHR42934:SF2">
    <property type="entry name" value="GLYCOLATE OXIDASE SUBUNIT GLCD"/>
    <property type="match status" value="1"/>
</dbReference>
<dbReference type="InterPro" id="IPR016164">
    <property type="entry name" value="FAD-linked_Oxase-like_C"/>
</dbReference>
<dbReference type="InterPro" id="IPR036318">
    <property type="entry name" value="FAD-bd_PCMH-like_sf"/>
</dbReference>
<evidence type="ECO:0000313" key="7">
    <source>
        <dbReference type="EMBL" id="AWK70938.1"/>
    </source>
</evidence>
<dbReference type="KEGG" id="roz:CBI38_04500"/>